<accession>A0A914GP58</accession>
<dbReference type="WBParaSite" id="Gr19_v10_g10129.t1">
    <property type="protein sequence ID" value="Gr19_v10_g10129.t1"/>
    <property type="gene ID" value="Gr19_v10_g10129"/>
</dbReference>
<dbReference type="Proteomes" id="UP000887572">
    <property type="component" value="Unplaced"/>
</dbReference>
<evidence type="ECO:0000313" key="2">
    <source>
        <dbReference type="WBParaSite" id="Gr19_v10_g10129.t1"/>
    </source>
</evidence>
<keyword evidence="1" id="KW-1185">Reference proteome</keyword>
<sequence>MCKQTYVDQHLNLLVCETLIEFLQRICRRFGSSGTNVYIGTSDDQSRMTTFAAYLLDPSVLRRLRQFSPAILCNCPNLRSIHSYGLFPEFPADDNAAASSRQALAKWLITPRGDCLPKMLCYDYRFAKIEGLKRAFVNASESANFIIKFMEDACYAVPFELKNNWTGERLSLRQMDKDNWLLVRCPIGREEDKWTKWEKEAIEWKWNSRWNCIGIAFEDRDIGDGMDEAKEGPSEPKKPKK</sequence>
<dbReference type="AlphaFoldDB" id="A0A914GP58"/>
<organism evidence="1 2">
    <name type="scientific">Globodera rostochiensis</name>
    <name type="common">Golden nematode worm</name>
    <name type="synonym">Heterodera rostochiensis</name>
    <dbReference type="NCBI Taxonomy" id="31243"/>
    <lineage>
        <taxon>Eukaryota</taxon>
        <taxon>Metazoa</taxon>
        <taxon>Ecdysozoa</taxon>
        <taxon>Nematoda</taxon>
        <taxon>Chromadorea</taxon>
        <taxon>Rhabditida</taxon>
        <taxon>Tylenchina</taxon>
        <taxon>Tylenchomorpha</taxon>
        <taxon>Tylenchoidea</taxon>
        <taxon>Heteroderidae</taxon>
        <taxon>Heteroderinae</taxon>
        <taxon>Globodera</taxon>
    </lineage>
</organism>
<proteinExistence type="predicted"/>
<reference evidence="2" key="1">
    <citation type="submission" date="2022-11" db="UniProtKB">
        <authorList>
            <consortium name="WormBaseParasite"/>
        </authorList>
    </citation>
    <scope>IDENTIFICATION</scope>
</reference>
<evidence type="ECO:0000313" key="1">
    <source>
        <dbReference type="Proteomes" id="UP000887572"/>
    </source>
</evidence>
<name>A0A914GP58_GLORO</name>
<protein>
    <submittedName>
        <fullName evidence="2">Uncharacterized protein</fullName>
    </submittedName>
</protein>